<reference evidence="5" key="1">
    <citation type="submission" date="2019-08" db="EMBL/GenBank/DDBJ databases">
        <authorList>
            <person name="Kucharzyk K."/>
            <person name="Murdoch R.W."/>
            <person name="Higgins S."/>
            <person name="Loffler F."/>
        </authorList>
    </citation>
    <scope>NUCLEOTIDE SEQUENCE</scope>
</reference>
<comment type="similarity">
    <text evidence="2">Belongs to the UDP-N-acetylglucosamine 2-epimerase family.</text>
</comment>
<protein>
    <recommendedName>
        <fullName evidence="3">UDP-N-acetylglucosamine 2-epimerase (non-hydrolyzing)</fullName>
        <ecNumber evidence="3">5.1.3.14</ecNumber>
    </recommendedName>
</protein>
<dbReference type="Gene3D" id="3.40.50.2000">
    <property type="entry name" value="Glycogen Phosphorylase B"/>
    <property type="match status" value="2"/>
</dbReference>
<evidence type="ECO:0000256" key="3">
    <source>
        <dbReference type="ARBA" id="ARBA00038858"/>
    </source>
</evidence>
<sequence length="172" mass="19619">MKHIADAVRRMVLENPEVEVVWPVHRNPAVQEVVMPRLSDLPQVHLIDPLDPNDMHNLMSRSYMILTDSGGIQEEAPALKKPVLVLRDVTERPEAVEAGTVILVGTDEELIVQESRKLLHDSAHYERMQMAVNPYGDGQACRRIVEAIEYAFCHRDHAPEPFYVTTRQDVQH</sequence>
<evidence type="ECO:0000313" key="5">
    <source>
        <dbReference type="EMBL" id="MPN03343.1"/>
    </source>
</evidence>
<gene>
    <name evidence="5" type="primary">mnaA_18</name>
    <name evidence="5" type="ORF">SDC9_150570</name>
</gene>
<evidence type="ECO:0000259" key="4">
    <source>
        <dbReference type="Pfam" id="PF02350"/>
    </source>
</evidence>
<dbReference type="InterPro" id="IPR029767">
    <property type="entry name" value="WecB-like"/>
</dbReference>
<keyword evidence="1 5" id="KW-0413">Isomerase</keyword>
<evidence type="ECO:0000256" key="1">
    <source>
        <dbReference type="ARBA" id="ARBA00023235"/>
    </source>
</evidence>
<accession>A0A645ES43</accession>
<dbReference type="EC" id="5.1.3.14" evidence="3"/>
<dbReference type="EMBL" id="VSSQ01049265">
    <property type="protein sequence ID" value="MPN03343.1"/>
    <property type="molecule type" value="Genomic_DNA"/>
</dbReference>
<dbReference type="Pfam" id="PF02350">
    <property type="entry name" value="Epimerase_2"/>
    <property type="match status" value="1"/>
</dbReference>
<dbReference type="AlphaFoldDB" id="A0A645ES43"/>
<dbReference type="GO" id="GO:0008761">
    <property type="term" value="F:UDP-N-acetylglucosamine 2-epimerase activity"/>
    <property type="evidence" value="ECO:0007669"/>
    <property type="project" value="UniProtKB-EC"/>
</dbReference>
<comment type="caution">
    <text evidence="5">The sequence shown here is derived from an EMBL/GenBank/DDBJ whole genome shotgun (WGS) entry which is preliminary data.</text>
</comment>
<dbReference type="SUPFAM" id="SSF53756">
    <property type="entry name" value="UDP-Glycosyltransferase/glycogen phosphorylase"/>
    <property type="match status" value="1"/>
</dbReference>
<organism evidence="5">
    <name type="scientific">bioreactor metagenome</name>
    <dbReference type="NCBI Taxonomy" id="1076179"/>
    <lineage>
        <taxon>unclassified sequences</taxon>
        <taxon>metagenomes</taxon>
        <taxon>ecological metagenomes</taxon>
    </lineage>
</organism>
<name>A0A645ES43_9ZZZZ</name>
<dbReference type="PANTHER" id="PTHR43174">
    <property type="entry name" value="UDP-N-ACETYLGLUCOSAMINE 2-EPIMERASE"/>
    <property type="match status" value="1"/>
</dbReference>
<dbReference type="InterPro" id="IPR003331">
    <property type="entry name" value="UDP_GlcNAc_Epimerase_2_dom"/>
</dbReference>
<proteinExistence type="inferred from homology"/>
<evidence type="ECO:0000256" key="2">
    <source>
        <dbReference type="ARBA" id="ARBA00038209"/>
    </source>
</evidence>
<dbReference type="PANTHER" id="PTHR43174:SF2">
    <property type="entry name" value="UDP-N-ACETYLGLUCOSAMINE 2-EPIMERASE"/>
    <property type="match status" value="1"/>
</dbReference>
<feature type="domain" description="UDP-N-acetylglucosamine 2-epimerase" evidence="4">
    <location>
        <begin position="1"/>
        <end position="149"/>
    </location>
</feature>